<evidence type="ECO:0000259" key="4">
    <source>
        <dbReference type="SMART" id="SM00093"/>
    </source>
</evidence>
<reference evidence="5 6" key="1">
    <citation type="journal article" date="2018" name="BMC Genomics">
        <title>The genome of Naegleria lovaniensis, the basis for a comparative approach to unravel pathogenicity factors of the human pathogenic amoeba N. fowleri.</title>
        <authorList>
            <person name="Liechti N."/>
            <person name="Schurch N."/>
            <person name="Bruggmann R."/>
            <person name="Wittwer M."/>
        </authorList>
    </citation>
    <scope>NUCLEOTIDE SEQUENCE [LARGE SCALE GENOMIC DNA]</scope>
    <source>
        <strain evidence="5 6">ATCC 30569</strain>
    </source>
</reference>
<dbReference type="InterPro" id="IPR042178">
    <property type="entry name" value="Serpin_sf_1"/>
</dbReference>
<feature type="region of interest" description="Disordered" evidence="3">
    <location>
        <begin position="1"/>
        <end position="21"/>
    </location>
</feature>
<evidence type="ECO:0000313" key="6">
    <source>
        <dbReference type="Proteomes" id="UP000816034"/>
    </source>
</evidence>
<evidence type="ECO:0000256" key="1">
    <source>
        <dbReference type="ARBA" id="ARBA00009500"/>
    </source>
</evidence>
<evidence type="ECO:0000313" key="5">
    <source>
        <dbReference type="EMBL" id="KAG2391949.1"/>
    </source>
</evidence>
<dbReference type="Proteomes" id="UP000816034">
    <property type="component" value="Unassembled WGS sequence"/>
</dbReference>
<dbReference type="PANTHER" id="PTHR11461">
    <property type="entry name" value="SERINE PROTEASE INHIBITOR, SERPIN"/>
    <property type="match status" value="1"/>
</dbReference>
<dbReference type="GO" id="GO:0004867">
    <property type="term" value="F:serine-type endopeptidase inhibitor activity"/>
    <property type="evidence" value="ECO:0007669"/>
    <property type="project" value="InterPro"/>
</dbReference>
<organism evidence="5 6">
    <name type="scientific">Naegleria lovaniensis</name>
    <name type="common">Amoeba</name>
    <dbReference type="NCBI Taxonomy" id="51637"/>
    <lineage>
        <taxon>Eukaryota</taxon>
        <taxon>Discoba</taxon>
        <taxon>Heterolobosea</taxon>
        <taxon>Tetramitia</taxon>
        <taxon>Eutetramitia</taxon>
        <taxon>Vahlkampfiidae</taxon>
        <taxon>Naegleria</taxon>
    </lineage>
</organism>
<dbReference type="InterPro" id="IPR042185">
    <property type="entry name" value="Serpin_sf_2"/>
</dbReference>
<evidence type="ECO:0000256" key="2">
    <source>
        <dbReference type="RuleBase" id="RU000411"/>
    </source>
</evidence>
<evidence type="ECO:0000256" key="3">
    <source>
        <dbReference type="SAM" id="MobiDB-lite"/>
    </source>
</evidence>
<sequence length="440" mass="50591">MSHKRDFESSGIEADDDSVCNNSDSKKTKNGLICQNLDHAFRIFTAKLMSSILKQQTLNLEDHDYTPSQAVMISPLSIYLALGMTMVGARKTTLMQMLQGMSLLGSANEISENEFMEWRLEYFKKYIQLLMSLVKQEEIKIANKLFVDQKMELTDDYANFTKETFDSSVEICNFKKDFETERCKINKWIETNTNHMIRDLIPVGGVNQLTDLVIANAIFFLGTWNEAFDVVNTTKEVFHTLQRNKKKVSMMNKTSVNVQFGQDEEKQYRWVKLPYKNENFSMIFIVPHSELTTDNEKEFHDWLEQQLSSPNKVFQTHSEKLSKLSIPKFKLQFKLDLASTLPHTPFNMSHAFDKRNANFEGMTREALSLKNPPYLQNILHECVVEVDEQGTKAAAATVVVGMNCLIDKTSLKEFVVNRPFAFLIVHEETIVFCGKVNSIS</sequence>
<feature type="domain" description="Serpin" evidence="4">
    <location>
        <begin position="50"/>
        <end position="439"/>
    </location>
</feature>
<dbReference type="PANTHER" id="PTHR11461:SF211">
    <property type="entry name" value="GH10112P-RELATED"/>
    <property type="match status" value="1"/>
</dbReference>
<dbReference type="SUPFAM" id="SSF56574">
    <property type="entry name" value="Serpins"/>
    <property type="match status" value="1"/>
</dbReference>
<dbReference type="InterPro" id="IPR036186">
    <property type="entry name" value="Serpin_sf"/>
</dbReference>
<keyword evidence="6" id="KW-1185">Reference proteome</keyword>
<dbReference type="Gene3D" id="2.30.39.10">
    <property type="entry name" value="Alpha-1-antitrypsin, domain 1"/>
    <property type="match status" value="1"/>
</dbReference>
<dbReference type="EMBL" id="PYSW02000006">
    <property type="protein sequence ID" value="KAG2391949.1"/>
    <property type="molecule type" value="Genomic_DNA"/>
</dbReference>
<dbReference type="GO" id="GO:0005615">
    <property type="term" value="C:extracellular space"/>
    <property type="evidence" value="ECO:0007669"/>
    <property type="project" value="InterPro"/>
</dbReference>
<protein>
    <recommendedName>
        <fullName evidence="4">Serpin domain-containing protein</fullName>
    </recommendedName>
</protein>
<dbReference type="GeneID" id="68105887"/>
<dbReference type="AlphaFoldDB" id="A0AA88GWQ6"/>
<name>A0AA88GWQ6_NAELO</name>
<dbReference type="SMART" id="SM00093">
    <property type="entry name" value="SERPIN"/>
    <property type="match status" value="1"/>
</dbReference>
<dbReference type="Gene3D" id="3.30.497.10">
    <property type="entry name" value="Antithrombin, subunit I, domain 2"/>
    <property type="match status" value="1"/>
</dbReference>
<comment type="similarity">
    <text evidence="1 2">Belongs to the serpin family.</text>
</comment>
<gene>
    <name evidence="5" type="ORF">C9374_013434</name>
</gene>
<dbReference type="CDD" id="cd00172">
    <property type="entry name" value="serpin"/>
    <property type="match status" value="1"/>
</dbReference>
<comment type="caution">
    <text evidence="5">The sequence shown here is derived from an EMBL/GenBank/DDBJ whole genome shotgun (WGS) entry which is preliminary data.</text>
</comment>
<dbReference type="InterPro" id="IPR000215">
    <property type="entry name" value="Serpin_fam"/>
</dbReference>
<dbReference type="InterPro" id="IPR023796">
    <property type="entry name" value="Serpin_dom"/>
</dbReference>
<proteinExistence type="inferred from homology"/>
<accession>A0AA88GWQ6</accession>
<dbReference type="RefSeq" id="XP_044553843.1">
    <property type="nucleotide sequence ID" value="XM_044689310.1"/>
</dbReference>
<dbReference type="Pfam" id="PF00079">
    <property type="entry name" value="Serpin"/>
    <property type="match status" value="1"/>
</dbReference>